<dbReference type="Proteomes" id="UP000321886">
    <property type="component" value="Unassembled WGS sequence"/>
</dbReference>
<dbReference type="RefSeq" id="WP_146814890.1">
    <property type="nucleotide sequence ID" value="NZ_BJYD01000012.1"/>
</dbReference>
<dbReference type="InterPro" id="IPR017439">
    <property type="entry name" value="Amidohydrolase"/>
</dbReference>
<evidence type="ECO:0000313" key="3">
    <source>
        <dbReference type="EMBL" id="GEN53319.1"/>
    </source>
</evidence>
<dbReference type="Gene3D" id="3.30.70.360">
    <property type="match status" value="1"/>
</dbReference>
<feature type="binding site" evidence="1">
    <location>
        <position position="144"/>
    </location>
    <ligand>
        <name>Mn(2+)</name>
        <dbReference type="ChEBI" id="CHEBI:29035"/>
        <label>2</label>
    </ligand>
</feature>
<keyword evidence="4" id="KW-1185">Reference proteome</keyword>
<organism evidence="3 4">
    <name type="scientific">Halobacillus faecis</name>
    <dbReference type="NCBI Taxonomy" id="360184"/>
    <lineage>
        <taxon>Bacteria</taxon>
        <taxon>Bacillati</taxon>
        <taxon>Bacillota</taxon>
        <taxon>Bacilli</taxon>
        <taxon>Bacillales</taxon>
        <taxon>Bacillaceae</taxon>
        <taxon>Halobacillus</taxon>
    </lineage>
</organism>
<dbReference type="PANTHER" id="PTHR11014">
    <property type="entry name" value="PEPTIDASE M20 FAMILY MEMBER"/>
    <property type="match status" value="1"/>
</dbReference>
<comment type="cofactor">
    <cofactor evidence="1">
        <name>Mn(2+)</name>
        <dbReference type="ChEBI" id="CHEBI:29035"/>
    </cofactor>
    <text evidence="1">The Mn(2+) ion enhances activity.</text>
</comment>
<dbReference type="InterPro" id="IPR036264">
    <property type="entry name" value="Bact_exopeptidase_dim_dom"/>
</dbReference>
<dbReference type="PIRSF" id="PIRSF005962">
    <property type="entry name" value="Pept_M20D_amidohydro"/>
    <property type="match status" value="1"/>
</dbReference>
<feature type="binding site" evidence="1">
    <location>
        <position position="173"/>
    </location>
    <ligand>
        <name>Mn(2+)</name>
        <dbReference type="ChEBI" id="CHEBI:29035"/>
        <label>1</label>
    </ligand>
</feature>
<dbReference type="GO" id="GO:0046872">
    <property type="term" value="F:metal ion binding"/>
    <property type="evidence" value="ECO:0007669"/>
    <property type="project" value="UniProtKB-KW"/>
</dbReference>
<comment type="caution">
    <text evidence="3">The sequence shown here is derived from an EMBL/GenBank/DDBJ whole genome shotgun (WGS) entry which is preliminary data.</text>
</comment>
<feature type="binding site" evidence="1">
    <location>
        <position position="364"/>
    </location>
    <ligand>
        <name>Mn(2+)</name>
        <dbReference type="ChEBI" id="CHEBI:29035"/>
        <label>2</label>
    </ligand>
</feature>
<sequence>METDKTDLVLRSNQLLDRLVEWRRDFHRFPELSFQEKRTSEKIAGILESFQTFEIEKNVGGYGIIATLSHGEGPVIGIRADMDALPITETTDAPWTSQHPGVMHACGHDAHMAILLGIAQLLAEDAKAGRFQGTIKLIFQPAEESCDAEGKTGAIKMLESGRLQHLEAVLSLHMCPWRKSGEIQWNDGPSMANNDEFHMRIQGSGGHAGYPQQVKDPIWMATCVLQALYSLNGRKVNPLDVGTISVGQVHAGEANNVIPSTVDIKGTIRSYKDDVRDVLCQGIHQVADVVTALGGEYSLGIHRGEPSLINDPEINYIIKEAASGLSMFEEPFGMGSEDFSYFTRKIPGAMFFLGCGLEKERSLHQSDFDIDEHSLPIGVRVLLKSAYLLLERGGVHSK</sequence>
<dbReference type="EMBL" id="BJYD01000012">
    <property type="protein sequence ID" value="GEN53319.1"/>
    <property type="molecule type" value="Genomic_DNA"/>
</dbReference>
<dbReference type="InterPro" id="IPR011650">
    <property type="entry name" value="Peptidase_M20_dimer"/>
</dbReference>
<feature type="binding site" evidence="1">
    <location>
        <position position="108"/>
    </location>
    <ligand>
        <name>Mn(2+)</name>
        <dbReference type="ChEBI" id="CHEBI:29035"/>
        <label>2</label>
    </ligand>
</feature>
<dbReference type="PANTHER" id="PTHR11014:SF63">
    <property type="entry name" value="METALLOPEPTIDASE, PUTATIVE (AFU_ORTHOLOGUE AFUA_6G09600)-RELATED"/>
    <property type="match status" value="1"/>
</dbReference>
<evidence type="ECO:0000259" key="2">
    <source>
        <dbReference type="Pfam" id="PF07687"/>
    </source>
</evidence>
<feature type="binding site" evidence="1">
    <location>
        <position position="106"/>
    </location>
    <ligand>
        <name>Mn(2+)</name>
        <dbReference type="ChEBI" id="CHEBI:29035"/>
        <label>2</label>
    </ligand>
</feature>
<name>A0A511WQA0_9BACI</name>
<dbReference type="Pfam" id="PF01546">
    <property type="entry name" value="Peptidase_M20"/>
    <property type="match status" value="1"/>
</dbReference>
<reference evidence="3 4" key="1">
    <citation type="submission" date="2019-07" db="EMBL/GenBank/DDBJ databases">
        <title>Whole genome shotgun sequence of Halobacillus faecis NBRC 103569.</title>
        <authorList>
            <person name="Hosoyama A."/>
            <person name="Uohara A."/>
            <person name="Ohji S."/>
            <person name="Ichikawa N."/>
        </authorList>
    </citation>
    <scope>NUCLEOTIDE SEQUENCE [LARGE SCALE GENOMIC DNA]</scope>
    <source>
        <strain evidence="3 4">NBRC 103569</strain>
    </source>
</reference>
<gene>
    <name evidence="3" type="ORF">HFA01_15810</name>
</gene>
<dbReference type="InterPro" id="IPR002933">
    <property type="entry name" value="Peptidase_M20"/>
</dbReference>
<dbReference type="Gene3D" id="3.40.630.10">
    <property type="entry name" value="Zn peptidases"/>
    <property type="match status" value="1"/>
</dbReference>
<protein>
    <submittedName>
        <fullName evidence="3">Amidohydrolase</fullName>
    </submittedName>
</protein>
<keyword evidence="1" id="KW-0464">Manganese</keyword>
<proteinExistence type="predicted"/>
<dbReference type="SUPFAM" id="SSF53187">
    <property type="entry name" value="Zn-dependent exopeptidases"/>
    <property type="match status" value="1"/>
</dbReference>
<accession>A0A511WQA0</accession>
<evidence type="ECO:0000256" key="1">
    <source>
        <dbReference type="PIRSR" id="PIRSR005962-1"/>
    </source>
</evidence>
<keyword evidence="3" id="KW-0378">Hydrolase</keyword>
<dbReference type="AlphaFoldDB" id="A0A511WQA0"/>
<evidence type="ECO:0000313" key="4">
    <source>
        <dbReference type="Proteomes" id="UP000321886"/>
    </source>
</evidence>
<feature type="domain" description="Peptidase M20 dimerisation" evidence="2">
    <location>
        <begin position="196"/>
        <end position="287"/>
    </location>
</feature>
<dbReference type="SUPFAM" id="SSF55031">
    <property type="entry name" value="Bacterial exopeptidase dimerisation domain"/>
    <property type="match status" value="1"/>
</dbReference>
<dbReference type="Pfam" id="PF07687">
    <property type="entry name" value="M20_dimer"/>
    <property type="match status" value="1"/>
</dbReference>
<dbReference type="GO" id="GO:0016787">
    <property type="term" value="F:hydrolase activity"/>
    <property type="evidence" value="ECO:0007669"/>
    <property type="project" value="UniProtKB-KW"/>
</dbReference>
<dbReference type="OrthoDB" id="9776731at2"/>
<dbReference type="NCBIfam" id="TIGR01891">
    <property type="entry name" value="amidohydrolases"/>
    <property type="match status" value="1"/>
</dbReference>
<keyword evidence="1" id="KW-0479">Metal-binding</keyword>